<dbReference type="EMBL" id="AP028912">
    <property type="protein sequence ID" value="BES93477.1"/>
    <property type="molecule type" value="Genomic_DNA"/>
</dbReference>
<evidence type="ECO:0000313" key="3">
    <source>
        <dbReference type="Proteomes" id="UP001307889"/>
    </source>
</evidence>
<gene>
    <name evidence="2" type="ORF">NTJ_06288</name>
</gene>
<dbReference type="Proteomes" id="UP001307889">
    <property type="component" value="Chromosome 4"/>
</dbReference>
<accession>A0ABN7AML5</accession>
<evidence type="ECO:0000256" key="1">
    <source>
        <dbReference type="SAM" id="SignalP"/>
    </source>
</evidence>
<sequence>MAQIQMLISCSVLLMFTIRTLTMPLGDGTDSSVDNGTFEQVLDLNFDVEPENSTEPNMPTFEFKPYCYLQKNDSGIITTVNITREDAGNDTYIGYEEICQFPTRRLSPALLASLAG</sequence>
<feature type="signal peptide" evidence="1">
    <location>
        <begin position="1"/>
        <end position="22"/>
    </location>
</feature>
<proteinExistence type="predicted"/>
<reference evidence="2 3" key="1">
    <citation type="submission" date="2023-09" db="EMBL/GenBank/DDBJ databases">
        <title>Nesidiocoris tenuis whole genome shotgun sequence.</title>
        <authorList>
            <person name="Shibata T."/>
            <person name="Shimoda M."/>
            <person name="Kobayashi T."/>
            <person name="Uehara T."/>
        </authorList>
    </citation>
    <scope>NUCLEOTIDE SEQUENCE [LARGE SCALE GENOMIC DNA]</scope>
    <source>
        <strain evidence="2 3">Japan</strain>
    </source>
</reference>
<keyword evidence="3" id="KW-1185">Reference proteome</keyword>
<organism evidence="2 3">
    <name type="scientific">Nesidiocoris tenuis</name>
    <dbReference type="NCBI Taxonomy" id="355587"/>
    <lineage>
        <taxon>Eukaryota</taxon>
        <taxon>Metazoa</taxon>
        <taxon>Ecdysozoa</taxon>
        <taxon>Arthropoda</taxon>
        <taxon>Hexapoda</taxon>
        <taxon>Insecta</taxon>
        <taxon>Pterygota</taxon>
        <taxon>Neoptera</taxon>
        <taxon>Paraneoptera</taxon>
        <taxon>Hemiptera</taxon>
        <taxon>Heteroptera</taxon>
        <taxon>Panheteroptera</taxon>
        <taxon>Cimicomorpha</taxon>
        <taxon>Miridae</taxon>
        <taxon>Dicyphina</taxon>
        <taxon>Nesidiocoris</taxon>
    </lineage>
</organism>
<protein>
    <submittedName>
        <fullName evidence="2">Uncharacterized protein</fullName>
    </submittedName>
</protein>
<name>A0ABN7AML5_9HEMI</name>
<feature type="chain" id="PRO_5045233675" evidence="1">
    <location>
        <begin position="23"/>
        <end position="116"/>
    </location>
</feature>
<keyword evidence="1" id="KW-0732">Signal</keyword>
<evidence type="ECO:0000313" key="2">
    <source>
        <dbReference type="EMBL" id="BES93477.1"/>
    </source>
</evidence>